<dbReference type="GO" id="GO:0005581">
    <property type="term" value="C:collagen trimer"/>
    <property type="evidence" value="ECO:0007669"/>
    <property type="project" value="UniProtKB-KW"/>
</dbReference>
<accession>S7Q2W0</accession>
<dbReference type="AlphaFoldDB" id="S7Q2W0"/>
<dbReference type="InterPro" id="IPR008160">
    <property type="entry name" value="Collagen"/>
</dbReference>
<dbReference type="EMBL" id="KE164119">
    <property type="protein sequence ID" value="EPQ15207.1"/>
    <property type="molecule type" value="Genomic_DNA"/>
</dbReference>
<gene>
    <name evidence="2" type="ORF">D623_10012365</name>
</gene>
<proteinExistence type="predicted"/>
<name>S7Q2W0_MYOBR</name>
<dbReference type="PANTHER" id="PTHR37456:SF6">
    <property type="entry name" value="COLLAGEN ALPHA-1(XXIII) CHAIN-LIKE ISOFORM X2"/>
    <property type="match status" value="1"/>
</dbReference>
<feature type="region of interest" description="Disordered" evidence="1">
    <location>
        <begin position="211"/>
        <end position="261"/>
    </location>
</feature>
<dbReference type="InterPro" id="IPR050938">
    <property type="entry name" value="Collagen_Structural_Proteins"/>
</dbReference>
<evidence type="ECO:0000256" key="1">
    <source>
        <dbReference type="SAM" id="MobiDB-lite"/>
    </source>
</evidence>
<dbReference type="Pfam" id="PF01391">
    <property type="entry name" value="Collagen"/>
    <property type="match status" value="1"/>
</dbReference>
<keyword evidence="2" id="KW-0176">Collagen</keyword>
<dbReference type="Proteomes" id="UP000052978">
    <property type="component" value="Unassembled WGS sequence"/>
</dbReference>
<protein>
    <submittedName>
        <fullName evidence="2">Collagen alpha-1(XVI) chain</fullName>
    </submittedName>
</protein>
<keyword evidence="3" id="KW-1185">Reference proteome</keyword>
<feature type="region of interest" description="Disordered" evidence="1">
    <location>
        <begin position="62"/>
        <end position="85"/>
    </location>
</feature>
<organism evidence="2 3">
    <name type="scientific">Myotis brandtii</name>
    <name type="common">Brandt's bat</name>
    <dbReference type="NCBI Taxonomy" id="109478"/>
    <lineage>
        <taxon>Eukaryota</taxon>
        <taxon>Metazoa</taxon>
        <taxon>Chordata</taxon>
        <taxon>Craniata</taxon>
        <taxon>Vertebrata</taxon>
        <taxon>Euteleostomi</taxon>
        <taxon>Mammalia</taxon>
        <taxon>Eutheria</taxon>
        <taxon>Laurasiatheria</taxon>
        <taxon>Chiroptera</taxon>
        <taxon>Yangochiroptera</taxon>
        <taxon>Vespertilionidae</taxon>
        <taxon>Myotis</taxon>
    </lineage>
</organism>
<evidence type="ECO:0000313" key="3">
    <source>
        <dbReference type="Proteomes" id="UP000052978"/>
    </source>
</evidence>
<dbReference type="PANTHER" id="PTHR37456">
    <property type="entry name" value="SI:CH211-266K2.1"/>
    <property type="match status" value="1"/>
</dbReference>
<reference evidence="2 3" key="1">
    <citation type="journal article" date="2013" name="Nat. Commun.">
        <title>Genome analysis reveals insights into physiology and longevity of the Brandt's bat Myotis brandtii.</title>
        <authorList>
            <person name="Seim I."/>
            <person name="Fang X."/>
            <person name="Xiong Z."/>
            <person name="Lobanov A.V."/>
            <person name="Huang Z."/>
            <person name="Ma S."/>
            <person name="Feng Y."/>
            <person name="Turanov A.A."/>
            <person name="Zhu Y."/>
            <person name="Lenz T.L."/>
            <person name="Gerashchenko M.V."/>
            <person name="Fan D."/>
            <person name="Hee Yim S."/>
            <person name="Yao X."/>
            <person name="Jordan D."/>
            <person name="Xiong Y."/>
            <person name="Ma Y."/>
            <person name="Lyapunov A.N."/>
            <person name="Chen G."/>
            <person name="Kulakova O.I."/>
            <person name="Sun Y."/>
            <person name="Lee S.G."/>
            <person name="Bronson R.T."/>
            <person name="Moskalev A.A."/>
            <person name="Sunyaev S.R."/>
            <person name="Zhang G."/>
            <person name="Krogh A."/>
            <person name="Wang J."/>
            <person name="Gladyshev V.N."/>
        </authorList>
    </citation>
    <scope>NUCLEOTIDE SEQUENCE [LARGE SCALE GENOMIC DNA]</scope>
</reference>
<dbReference type="eggNOG" id="KOG3544">
    <property type="taxonomic scope" value="Eukaryota"/>
</dbReference>
<sequence>MPGSLPIEQHLLQSICGDCVQGQKARPAALLQKGEKGDQGIPGVPGFDNCARCFTERERPRAEEARVSGPRLPFTPCPEPHRERSSRLLTPTISIHSRETTARETRAVLGALACLVLRGCRAREEKRIKYLWVAPGTFAHPPPIPYFHKIYPQGESTRLGSIIEAGFLLFSQGDMVNYDEIKRFIRQEIIKMFDERMAYYTSRIQFPMEVAAAPGRPGPPGKDGAPGRPGSPGAPGLPGQIGREGRQGLPGMRGLPGTKGEKGDIGVGIAGENGLPGPPGPQGPPGYGKMGATGPMGQQGIPGIPGPPGPMGQPGKTGHCNPSDCFGAMPMEQQYPPMKSMKGPFG</sequence>
<evidence type="ECO:0000313" key="2">
    <source>
        <dbReference type="EMBL" id="EPQ15207.1"/>
    </source>
</evidence>